<dbReference type="PANTHER" id="PTHR46268">
    <property type="entry name" value="STRESS RESPONSE PROTEIN NHAX"/>
    <property type="match status" value="1"/>
</dbReference>
<proteinExistence type="inferred from homology"/>
<protein>
    <recommendedName>
        <fullName evidence="2">UspA domain-containing protein</fullName>
    </recommendedName>
</protein>
<dbReference type="PRINTS" id="PR01438">
    <property type="entry name" value="UNVRSLSTRESS"/>
</dbReference>
<dbReference type="AlphaFoldDB" id="A0A918VHA4"/>
<reference evidence="3" key="2">
    <citation type="submission" date="2020-09" db="EMBL/GenBank/DDBJ databases">
        <authorList>
            <person name="Sun Q."/>
            <person name="Ohkuma M."/>
        </authorList>
    </citation>
    <scope>NUCLEOTIDE SEQUENCE</scope>
    <source>
        <strain evidence="3">JCM 5016</strain>
    </source>
</reference>
<comment type="caution">
    <text evidence="3">The sequence shown here is derived from an EMBL/GenBank/DDBJ whole genome shotgun (WGS) entry which is preliminary data.</text>
</comment>
<dbReference type="Proteomes" id="UP000623010">
    <property type="component" value="Unassembled WGS sequence"/>
</dbReference>
<sequence>MLHNVAVGIDGSAESLAAAHWAAREALRRGAGLTVVHAWWRRVRPGPDVPAATGEHDRAEQTLREAVDGVRAAHPELSVTGRLICDATVSALLTAAAGTDLLVLGSSGPGGVAGCVTGSVSRRVAGRSPCPVVLVGAGQGTVSEHLLATDGIAPDEIPEIPYRAVLLGLDTGHPCDELIAFAFEAARRRGTELRVLHACRPPSGSVADTASVSRPSGPERPAAAEHAVLAAVRPWREKYPEVPVTESVVEGRATTELVRAAAEAGLAVVGRRTRGGRIGTHLGPVAHAVLHHVRCPVAVVPHS</sequence>
<evidence type="ECO:0000256" key="1">
    <source>
        <dbReference type="ARBA" id="ARBA00008791"/>
    </source>
</evidence>
<feature type="domain" description="UspA" evidence="2">
    <location>
        <begin position="1"/>
        <end position="135"/>
    </location>
</feature>
<feature type="domain" description="UspA" evidence="2">
    <location>
        <begin position="162"/>
        <end position="301"/>
    </location>
</feature>
<dbReference type="EMBL" id="BMWH01000016">
    <property type="protein sequence ID" value="GGZ96153.1"/>
    <property type="molecule type" value="Genomic_DNA"/>
</dbReference>
<dbReference type="RefSeq" id="WP_190058745.1">
    <property type="nucleotide sequence ID" value="NZ_BMWH01000016.1"/>
</dbReference>
<dbReference type="Pfam" id="PF00582">
    <property type="entry name" value="Usp"/>
    <property type="match status" value="2"/>
</dbReference>
<organism evidence="3 4">
    <name type="scientific">Streptomyces echinoruber</name>
    <dbReference type="NCBI Taxonomy" id="68898"/>
    <lineage>
        <taxon>Bacteria</taxon>
        <taxon>Bacillati</taxon>
        <taxon>Actinomycetota</taxon>
        <taxon>Actinomycetes</taxon>
        <taxon>Kitasatosporales</taxon>
        <taxon>Streptomycetaceae</taxon>
        <taxon>Streptomyces</taxon>
    </lineage>
</organism>
<dbReference type="Gene3D" id="3.40.50.620">
    <property type="entry name" value="HUPs"/>
    <property type="match status" value="2"/>
</dbReference>
<gene>
    <name evidence="3" type="ORF">GCM10010389_39250</name>
</gene>
<evidence type="ECO:0000313" key="3">
    <source>
        <dbReference type="EMBL" id="GGZ96153.1"/>
    </source>
</evidence>
<reference evidence="3" key="1">
    <citation type="journal article" date="2014" name="Int. J. Syst. Evol. Microbiol.">
        <title>Complete genome sequence of Corynebacterium casei LMG S-19264T (=DSM 44701T), isolated from a smear-ripened cheese.</title>
        <authorList>
            <consortium name="US DOE Joint Genome Institute (JGI-PGF)"/>
            <person name="Walter F."/>
            <person name="Albersmeier A."/>
            <person name="Kalinowski J."/>
            <person name="Ruckert C."/>
        </authorList>
    </citation>
    <scope>NUCLEOTIDE SEQUENCE</scope>
    <source>
        <strain evidence="3">JCM 5016</strain>
    </source>
</reference>
<evidence type="ECO:0000259" key="2">
    <source>
        <dbReference type="Pfam" id="PF00582"/>
    </source>
</evidence>
<evidence type="ECO:0000313" key="4">
    <source>
        <dbReference type="Proteomes" id="UP000623010"/>
    </source>
</evidence>
<name>A0A918VHA4_9ACTN</name>
<dbReference type="InterPro" id="IPR006016">
    <property type="entry name" value="UspA"/>
</dbReference>
<keyword evidence="4" id="KW-1185">Reference proteome</keyword>
<dbReference type="SUPFAM" id="SSF52402">
    <property type="entry name" value="Adenine nucleotide alpha hydrolases-like"/>
    <property type="match status" value="2"/>
</dbReference>
<accession>A0A918VHA4</accession>
<comment type="similarity">
    <text evidence="1">Belongs to the universal stress protein A family.</text>
</comment>
<dbReference type="InterPro" id="IPR014729">
    <property type="entry name" value="Rossmann-like_a/b/a_fold"/>
</dbReference>
<dbReference type="PANTHER" id="PTHR46268:SF6">
    <property type="entry name" value="UNIVERSAL STRESS PROTEIN UP12"/>
    <property type="match status" value="1"/>
</dbReference>
<dbReference type="InterPro" id="IPR006015">
    <property type="entry name" value="Universal_stress_UspA"/>
</dbReference>